<feature type="region of interest" description="Disordered" evidence="5">
    <location>
        <begin position="237"/>
        <end position="298"/>
    </location>
</feature>
<feature type="domain" description="PPIase FKBP-type" evidence="6">
    <location>
        <begin position="120"/>
        <end position="219"/>
    </location>
</feature>
<reference evidence="8" key="1">
    <citation type="journal article" date="2019" name="Int. J. Syst. Evol. Microbiol.">
        <title>The Global Catalogue of Microorganisms (GCM) 10K type strain sequencing project: providing services to taxonomists for standard genome sequencing and annotation.</title>
        <authorList>
            <consortium name="The Broad Institute Genomics Platform"/>
            <consortium name="The Broad Institute Genome Sequencing Center for Infectious Disease"/>
            <person name="Wu L."/>
            <person name="Ma J."/>
        </authorList>
    </citation>
    <scope>NUCLEOTIDE SEQUENCE [LARGE SCALE GENOMIC DNA]</scope>
    <source>
        <strain evidence="8">CCUG 64793</strain>
    </source>
</reference>
<keyword evidence="2 3" id="KW-0697">Rotamase</keyword>
<dbReference type="Gene3D" id="3.10.50.40">
    <property type="match status" value="1"/>
</dbReference>
<keyword evidence="8" id="KW-1185">Reference proteome</keyword>
<evidence type="ECO:0000256" key="5">
    <source>
        <dbReference type="SAM" id="MobiDB-lite"/>
    </source>
</evidence>
<sequence>MRLNKFYILLLTGLSLFSCKEDDDTPQFEERDRAEQAIADDEAIREFLETHYYNYEEFENPPEDFDYTVRFDSIKDDNADKTAVIDSDKLMVKSVTRDDVEYNLYILRVREGEGVSPKIADSTLVSYQGELLNNSTFDNSTSPVWFDLTRLISGFSEGIVEFKGASGYTVNSDNTVTWNNDFGVGAIIIPSGLGYFSSPQEAIPSYSPLIFNVNLYRVNEADHDNDGIASYLEDLDGDGVVMNDDTDEDTRPNYVDSDDDGDGTPTRDEIIINEDGTVEFPDSNSNGTPDYLDPDTFQ</sequence>
<dbReference type="GO" id="GO:0003755">
    <property type="term" value="F:peptidyl-prolyl cis-trans isomerase activity"/>
    <property type="evidence" value="ECO:0007669"/>
    <property type="project" value="UniProtKB-EC"/>
</dbReference>
<name>A0ABW3NTU6_9FLAO</name>
<dbReference type="SUPFAM" id="SSF54534">
    <property type="entry name" value="FKBP-like"/>
    <property type="match status" value="1"/>
</dbReference>
<keyword evidence="3 4" id="KW-0413">Isomerase</keyword>
<evidence type="ECO:0000256" key="2">
    <source>
        <dbReference type="ARBA" id="ARBA00023110"/>
    </source>
</evidence>
<proteinExistence type="inferred from homology"/>
<dbReference type="PROSITE" id="PS50059">
    <property type="entry name" value="FKBP_PPIASE"/>
    <property type="match status" value="1"/>
</dbReference>
<evidence type="ECO:0000313" key="7">
    <source>
        <dbReference type="EMBL" id="MFD1096586.1"/>
    </source>
</evidence>
<evidence type="ECO:0000259" key="6">
    <source>
        <dbReference type="PROSITE" id="PS50059"/>
    </source>
</evidence>
<dbReference type="InterPro" id="IPR046357">
    <property type="entry name" value="PPIase_dom_sf"/>
</dbReference>
<comment type="similarity">
    <text evidence="4">Belongs to the FKBP-type PPIase family.</text>
</comment>
<gene>
    <name evidence="7" type="ORF">ACFQ3Q_12545</name>
</gene>
<dbReference type="Proteomes" id="UP001597131">
    <property type="component" value="Unassembled WGS sequence"/>
</dbReference>
<dbReference type="RefSeq" id="WP_380746374.1">
    <property type="nucleotide sequence ID" value="NZ_JBHTLI010000003.1"/>
</dbReference>
<comment type="caution">
    <text evidence="7">The sequence shown here is derived from an EMBL/GenBank/DDBJ whole genome shotgun (WGS) entry which is preliminary data.</text>
</comment>
<evidence type="ECO:0000256" key="3">
    <source>
        <dbReference type="PROSITE-ProRule" id="PRU00277"/>
    </source>
</evidence>
<dbReference type="PROSITE" id="PS51257">
    <property type="entry name" value="PROKAR_LIPOPROTEIN"/>
    <property type="match status" value="1"/>
</dbReference>
<evidence type="ECO:0000313" key="8">
    <source>
        <dbReference type="Proteomes" id="UP001597131"/>
    </source>
</evidence>
<dbReference type="InterPro" id="IPR001179">
    <property type="entry name" value="PPIase_FKBP_dom"/>
</dbReference>
<evidence type="ECO:0000256" key="4">
    <source>
        <dbReference type="RuleBase" id="RU003915"/>
    </source>
</evidence>
<accession>A0ABW3NTU6</accession>
<comment type="catalytic activity">
    <reaction evidence="1 3 4">
        <text>[protein]-peptidylproline (omega=180) = [protein]-peptidylproline (omega=0)</text>
        <dbReference type="Rhea" id="RHEA:16237"/>
        <dbReference type="Rhea" id="RHEA-COMP:10747"/>
        <dbReference type="Rhea" id="RHEA-COMP:10748"/>
        <dbReference type="ChEBI" id="CHEBI:83833"/>
        <dbReference type="ChEBI" id="CHEBI:83834"/>
        <dbReference type="EC" id="5.2.1.8"/>
    </reaction>
</comment>
<dbReference type="Pfam" id="PF00254">
    <property type="entry name" value="FKBP_C"/>
    <property type="match status" value="1"/>
</dbReference>
<dbReference type="EC" id="5.2.1.8" evidence="4"/>
<protein>
    <recommendedName>
        <fullName evidence="4">Peptidyl-prolyl cis-trans isomerase</fullName>
        <ecNumber evidence="4">5.2.1.8</ecNumber>
    </recommendedName>
</protein>
<evidence type="ECO:0000256" key="1">
    <source>
        <dbReference type="ARBA" id="ARBA00000971"/>
    </source>
</evidence>
<organism evidence="7 8">
    <name type="scientific">Salegentibacter chungangensis</name>
    <dbReference type="NCBI Taxonomy" id="1335724"/>
    <lineage>
        <taxon>Bacteria</taxon>
        <taxon>Pseudomonadati</taxon>
        <taxon>Bacteroidota</taxon>
        <taxon>Flavobacteriia</taxon>
        <taxon>Flavobacteriales</taxon>
        <taxon>Flavobacteriaceae</taxon>
        <taxon>Salegentibacter</taxon>
    </lineage>
</organism>
<dbReference type="EMBL" id="JBHTLI010000003">
    <property type="protein sequence ID" value="MFD1096586.1"/>
    <property type="molecule type" value="Genomic_DNA"/>
</dbReference>